<accession>A0A2P2DXF8</accession>
<organism evidence="1 2">
    <name type="scientific">Leptospira ryugenii</name>
    <dbReference type="NCBI Taxonomy" id="1917863"/>
    <lineage>
        <taxon>Bacteria</taxon>
        <taxon>Pseudomonadati</taxon>
        <taxon>Spirochaetota</taxon>
        <taxon>Spirochaetia</taxon>
        <taxon>Leptospirales</taxon>
        <taxon>Leptospiraceae</taxon>
        <taxon>Leptospira</taxon>
    </lineage>
</organism>
<dbReference type="Proteomes" id="UP000245133">
    <property type="component" value="Unassembled WGS sequence"/>
</dbReference>
<dbReference type="Pfam" id="PF20001">
    <property type="entry name" value="DUF6428"/>
    <property type="match status" value="1"/>
</dbReference>
<evidence type="ECO:0000313" key="2">
    <source>
        <dbReference type="Proteomes" id="UP000245133"/>
    </source>
</evidence>
<dbReference type="InterPro" id="IPR045534">
    <property type="entry name" value="DUF6428"/>
</dbReference>
<dbReference type="RefSeq" id="WP_108974093.1">
    <property type="nucleotide sequence ID" value="NZ_BFBB01000003.1"/>
</dbReference>
<reference evidence="1 2" key="1">
    <citation type="submission" date="2018-02" db="EMBL/GenBank/DDBJ databases">
        <title>Novel Leptospira species isolated from soil and water in Japan.</title>
        <authorList>
            <person name="Nakao R."/>
            <person name="Masuzawa T."/>
        </authorList>
    </citation>
    <scope>NUCLEOTIDE SEQUENCE [LARGE SCALE GENOMIC DNA]</scope>
    <source>
        <strain evidence="1 2">YH101</strain>
    </source>
</reference>
<dbReference type="OrthoDB" id="66316at2"/>
<proteinExistence type="predicted"/>
<sequence>MKLSEIKNLLPNLNTLTFKLENGSSVPSHFHITEVGLLTKDFIDCGGTLRKETTINFQLWNSNDIEHRLDSQKLLKILHLAEEKLPLGDAEIEVEYQQDTIGKYDLTFRGSSFLLQNKNTACLASSQCGNSEKQDSQAKVTTKNSCCN</sequence>
<gene>
    <name evidence="1" type="ORF">LPTSP4_08230</name>
</gene>
<keyword evidence="2" id="KW-1185">Reference proteome</keyword>
<comment type="caution">
    <text evidence="1">The sequence shown here is derived from an EMBL/GenBank/DDBJ whole genome shotgun (WGS) entry which is preliminary data.</text>
</comment>
<evidence type="ECO:0000313" key="1">
    <source>
        <dbReference type="EMBL" id="GBF49312.1"/>
    </source>
</evidence>
<name>A0A2P2DXF8_9LEPT</name>
<dbReference type="EMBL" id="BFBB01000003">
    <property type="protein sequence ID" value="GBF49312.1"/>
    <property type="molecule type" value="Genomic_DNA"/>
</dbReference>
<dbReference type="AlphaFoldDB" id="A0A2P2DXF8"/>
<protein>
    <submittedName>
        <fullName evidence="1">Uncharacterized protein</fullName>
    </submittedName>
</protein>